<feature type="compositionally biased region" description="Polar residues" evidence="5">
    <location>
        <begin position="83"/>
        <end position="103"/>
    </location>
</feature>
<dbReference type="InterPro" id="IPR041517">
    <property type="entry name" value="DEGP_PDZ"/>
</dbReference>
<evidence type="ECO:0000313" key="7">
    <source>
        <dbReference type="EMBL" id="KFH09397.1"/>
    </source>
</evidence>
<sequence>MASVRSRPRASQRGAEPSDESAPSASLSPDVSALSPDVSALSPGVSSSRSTVSSQSPSEGKGRPRALRNMRSSQKSDRKELTTTRPSGTSTQRTSSTLGVRQLSTSASASSARKRVRASSRSSSSRANSTRRPRRRLAQVSKTDREGGEGRATALLTTRPPGSNGADASVRAKQAKDETRTGTKTRSSASSRAASSARETEKASPLEEKRPKTAGHGRTRSRTRPSRDSQESQGGSERVRKSRKEKEFGCLGSDEDETATPRLGDSVIDEAAVKTILKSEVPNTVFKVFCTHCEPNYSQPWTTRRQTTSMSTGFVTLDANGKQCLLTNAHSVEHAAVVQVRKRGDHQKYEAEVLCIGLECDLAMLRVSDADFWKGLGPPLQWGPSPQLGDPVTVVGYPLGGDNSSVTQGVVSRADLQQYCLGSCSLLAIQIDAAINPGNSGGPALNRSSQCVGIAFQSLKDGDTENIGYIIPSEVVSHFLEDYRRHGRCLGFGDGGFTWQKLENKSLRHSLSLKSKDEGILIKKLDGGGPAKAVLQKGDILLEIGGKRIASDGTVAFRNGERILFTWILSQMFVGDRCSVKLLRQNRERRESFSVGKLNLLVPANSDLRRPQYLIVGGLVFVPLSEPFLKSEYGEDFESRAPVRLLDKWQHGFQSFPGEQFVLLSHVLAHDVTVGYEHLHNVQVQQFNGTSVKTLKHLAELVENSTEEYWRFDLDHDEVVVLEADAARRALPHILQRNMIRSCKSEDV</sequence>
<comment type="similarity">
    <text evidence="1">Belongs to the peptidase S1C family.</text>
</comment>
<feature type="compositionally biased region" description="Basic and acidic residues" evidence="5">
    <location>
        <begin position="198"/>
        <end position="211"/>
    </location>
</feature>
<keyword evidence="4" id="KW-0720">Serine protease</keyword>
<dbReference type="VEuPathDB" id="ToxoDB:TGVAND_277850"/>
<dbReference type="Gene3D" id="2.30.42.10">
    <property type="match status" value="1"/>
</dbReference>
<dbReference type="InterPro" id="IPR046449">
    <property type="entry name" value="DEGP_PDZ_sf"/>
</dbReference>
<dbReference type="SUPFAM" id="SSF50156">
    <property type="entry name" value="PDZ domain-like"/>
    <property type="match status" value="1"/>
</dbReference>
<dbReference type="InterPro" id="IPR001478">
    <property type="entry name" value="PDZ"/>
</dbReference>
<evidence type="ECO:0000313" key="8">
    <source>
        <dbReference type="Proteomes" id="UP000028840"/>
    </source>
</evidence>
<dbReference type="PROSITE" id="PS50106">
    <property type="entry name" value="PDZ"/>
    <property type="match status" value="1"/>
</dbReference>
<dbReference type="Pfam" id="PF00595">
    <property type="entry name" value="PDZ"/>
    <property type="match status" value="1"/>
</dbReference>
<keyword evidence="2" id="KW-0645">Protease</keyword>
<dbReference type="Proteomes" id="UP000028840">
    <property type="component" value="Unassembled WGS sequence"/>
</dbReference>
<evidence type="ECO:0000256" key="4">
    <source>
        <dbReference type="ARBA" id="ARBA00022825"/>
    </source>
</evidence>
<gene>
    <name evidence="7" type="ORF">TGVAND_277850</name>
</gene>
<proteinExistence type="inferred from homology"/>
<dbReference type="EC" id="3.4.21.108" evidence="7"/>
<dbReference type="PANTHER" id="PTHR45980">
    <property type="match status" value="1"/>
</dbReference>
<dbReference type="Gene3D" id="3.20.190.20">
    <property type="match status" value="1"/>
</dbReference>
<feature type="region of interest" description="Disordered" evidence="5">
    <location>
        <begin position="1"/>
        <end position="262"/>
    </location>
</feature>
<name>A0A086Q9W5_TOXGO</name>
<dbReference type="GO" id="GO:0004252">
    <property type="term" value="F:serine-type endopeptidase activity"/>
    <property type="evidence" value="ECO:0007669"/>
    <property type="project" value="InterPro"/>
</dbReference>
<evidence type="ECO:0000256" key="5">
    <source>
        <dbReference type="SAM" id="MobiDB-lite"/>
    </source>
</evidence>
<feature type="compositionally biased region" description="Low complexity" evidence="5">
    <location>
        <begin position="119"/>
        <end position="128"/>
    </location>
</feature>
<dbReference type="Pfam" id="PF13365">
    <property type="entry name" value="Trypsin_2"/>
    <property type="match status" value="1"/>
</dbReference>
<keyword evidence="3 7" id="KW-0378">Hydrolase</keyword>
<protein>
    <submittedName>
        <fullName evidence="7">Trypsin domain-containing protein</fullName>
        <ecNumber evidence="7">3.4.21.108</ecNumber>
    </submittedName>
</protein>
<dbReference type="PRINTS" id="PR00834">
    <property type="entry name" value="PROTEASES2C"/>
</dbReference>
<feature type="compositionally biased region" description="Low complexity" evidence="5">
    <location>
        <begin position="42"/>
        <end position="58"/>
    </location>
</feature>
<dbReference type="GO" id="GO:0006508">
    <property type="term" value="P:proteolysis"/>
    <property type="evidence" value="ECO:0007669"/>
    <property type="project" value="UniProtKB-KW"/>
</dbReference>
<organism evidence="7 8">
    <name type="scientific">Toxoplasma gondii VAND</name>
    <dbReference type="NCBI Taxonomy" id="933077"/>
    <lineage>
        <taxon>Eukaryota</taxon>
        <taxon>Sar</taxon>
        <taxon>Alveolata</taxon>
        <taxon>Apicomplexa</taxon>
        <taxon>Conoidasida</taxon>
        <taxon>Coccidia</taxon>
        <taxon>Eucoccidiorida</taxon>
        <taxon>Eimeriorina</taxon>
        <taxon>Sarcocystidae</taxon>
        <taxon>Toxoplasma</taxon>
    </lineage>
</organism>
<dbReference type="Pfam" id="PF17815">
    <property type="entry name" value="PDZ_3"/>
    <property type="match status" value="1"/>
</dbReference>
<dbReference type="OrthoDB" id="4217619at2759"/>
<reference evidence="7 8" key="2">
    <citation type="journal article" date="2015" name="Eukaryot. Cell">
        <title>Genetic mapping reveals that sinefungin resistance in Toxoplasma gondii is controlled by a putative amino acid transporter locus that can be used as a negative selectable marker.</title>
        <authorList>
            <person name="Behnke M.S."/>
            <person name="Khan A."/>
            <person name="Sibley L.D."/>
        </authorList>
    </citation>
    <scope>NUCLEOTIDE SEQUENCE [LARGE SCALE GENOMIC DNA]</scope>
    <source>
        <strain evidence="7 8">VAND</strain>
    </source>
</reference>
<evidence type="ECO:0000256" key="1">
    <source>
        <dbReference type="ARBA" id="ARBA00010541"/>
    </source>
</evidence>
<evidence type="ECO:0000256" key="3">
    <source>
        <dbReference type="ARBA" id="ARBA00022801"/>
    </source>
</evidence>
<dbReference type="EMBL" id="AEYJ02000530">
    <property type="protein sequence ID" value="KFH09397.1"/>
    <property type="molecule type" value="Genomic_DNA"/>
</dbReference>
<dbReference type="FunFam" id="2.40.10.10:FF:000012">
    <property type="entry name" value="protease Do-like 9"/>
    <property type="match status" value="1"/>
</dbReference>
<feature type="compositionally biased region" description="Low complexity" evidence="5">
    <location>
        <begin position="20"/>
        <end position="30"/>
    </location>
</feature>
<dbReference type="Gene3D" id="2.40.10.120">
    <property type="match status" value="1"/>
</dbReference>
<feature type="compositionally biased region" description="Low complexity" evidence="5">
    <location>
        <begin position="182"/>
        <end position="197"/>
    </location>
</feature>
<reference evidence="7 8" key="1">
    <citation type="submission" date="2014-08" db="EMBL/GenBank/DDBJ databases">
        <authorList>
            <person name="Sibley D."/>
            <person name="Venepally P."/>
            <person name="Karamycheva S."/>
            <person name="Hadjithomas M."/>
            <person name="Khan A."/>
            <person name="Brunk B."/>
            <person name="Roos D."/>
            <person name="Caler E."/>
            <person name="Lorenzi H."/>
        </authorList>
    </citation>
    <scope>NUCLEOTIDE SEQUENCE [LARGE SCALE GENOMIC DNA]</scope>
    <source>
        <strain evidence="7 8">VAND</strain>
    </source>
</reference>
<dbReference type="SUPFAM" id="SSF50494">
    <property type="entry name" value="Trypsin-like serine proteases"/>
    <property type="match status" value="1"/>
</dbReference>
<feature type="compositionally biased region" description="Basic residues" evidence="5">
    <location>
        <begin position="212"/>
        <end position="224"/>
    </location>
</feature>
<feature type="domain" description="PDZ" evidence="6">
    <location>
        <begin position="496"/>
        <end position="549"/>
    </location>
</feature>
<dbReference type="AlphaFoldDB" id="A0A086Q9W5"/>
<dbReference type="PANTHER" id="PTHR45980:SF18">
    <property type="entry name" value="PROTEASE DO-LIKE 9"/>
    <property type="match status" value="1"/>
</dbReference>
<evidence type="ECO:0000256" key="2">
    <source>
        <dbReference type="ARBA" id="ARBA00022670"/>
    </source>
</evidence>
<dbReference type="InterPro" id="IPR036034">
    <property type="entry name" value="PDZ_sf"/>
</dbReference>
<comment type="caution">
    <text evidence="7">The sequence shown here is derived from an EMBL/GenBank/DDBJ whole genome shotgun (WGS) entry which is preliminary data.</text>
</comment>
<feature type="compositionally biased region" description="Basic residues" evidence="5">
    <location>
        <begin position="1"/>
        <end position="10"/>
    </location>
</feature>
<dbReference type="InterPro" id="IPR001940">
    <property type="entry name" value="Peptidase_S1C"/>
</dbReference>
<dbReference type="InterPro" id="IPR009003">
    <property type="entry name" value="Peptidase_S1_PA"/>
</dbReference>
<evidence type="ECO:0000259" key="6">
    <source>
        <dbReference type="PROSITE" id="PS50106"/>
    </source>
</evidence>
<accession>A0A086Q9W5</accession>